<protein>
    <submittedName>
        <fullName evidence="2">YqhR family membrane protein</fullName>
    </submittedName>
</protein>
<reference evidence="2" key="1">
    <citation type="submission" date="2022-06" db="EMBL/GenBank/DDBJ databases">
        <title>Alkalicoccobacillus porphyridii sp. nov., isolated from a marine red alga, Porphyridium purpureum and reclassification of Shouchella plakortidis and Shouchella gibsonii as Alkalicoccobacillus plakortidis comb. nov. and Alkalicoccobacillus gibsonii comb. nov.</title>
        <authorList>
            <person name="Kim K.H."/>
            <person name="Lee J.K."/>
            <person name="Han D.M."/>
            <person name="Baek J.H."/>
            <person name="Jeon C.O."/>
        </authorList>
    </citation>
    <scope>NUCLEOTIDE SEQUENCE</scope>
    <source>
        <strain evidence="2">DSM 19153</strain>
    </source>
</reference>
<feature type="transmembrane region" description="Helical" evidence="1">
    <location>
        <begin position="98"/>
        <end position="118"/>
    </location>
</feature>
<dbReference type="Proteomes" id="UP001203665">
    <property type="component" value="Unassembled WGS sequence"/>
</dbReference>
<gene>
    <name evidence="2" type="ORF">NDM98_05405</name>
</gene>
<name>A0ABT0XGH5_9BACI</name>
<evidence type="ECO:0000256" key="1">
    <source>
        <dbReference type="SAM" id="Phobius"/>
    </source>
</evidence>
<accession>A0ABT0XGH5</accession>
<organism evidence="2 3">
    <name type="scientific">Alkalicoccobacillus plakortidis</name>
    <dbReference type="NCBI Taxonomy" id="444060"/>
    <lineage>
        <taxon>Bacteria</taxon>
        <taxon>Bacillati</taxon>
        <taxon>Bacillota</taxon>
        <taxon>Bacilli</taxon>
        <taxon>Bacillales</taxon>
        <taxon>Bacillaceae</taxon>
        <taxon>Alkalicoccobacillus</taxon>
    </lineage>
</organism>
<keyword evidence="1" id="KW-1133">Transmembrane helix</keyword>
<keyword evidence="1" id="KW-0472">Membrane</keyword>
<feature type="transmembrane region" description="Helical" evidence="1">
    <location>
        <begin position="130"/>
        <end position="151"/>
    </location>
</feature>
<comment type="caution">
    <text evidence="2">The sequence shown here is derived from an EMBL/GenBank/DDBJ whole genome shotgun (WGS) entry which is preliminary data.</text>
</comment>
<proteinExistence type="predicted"/>
<feature type="transmembrane region" description="Helical" evidence="1">
    <location>
        <begin position="21"/>
        <end position="45"/>
    </location>
</feature>
<sequence>MDNQGFEQNQTEKPMRYNTKVILIGFFGGLIWSLVALFGFFFNFMHFGPALILMPWALGDWKTTYTGQAVGVAVIAVVSILVAFIYKWLFQKVNTMWAGVGFGALLWVIVFYICNPFIPGLKSVQNLDLNSIITSFCLFILYGLFIGYSVSYEYQQQHSDK</sequence>
<evidence type="ECO:0000313" key="3">
    <source>
        <dbReference type="Proteomes" id="UP001203665"/>
    </source>
</evidence>
<dbReference type="Pfam" id="PF11085">
    <property type="entry name" value="YqhR"/>
    <property type="match status" value="1"/>
</dbReference>
<dbReference type="InterPro" id="IPR024563">
    <property type="entry name" value="YqhR"/>
</dbReference>
<keyword evidence="3" id="KW-1185">Reference proteome</keyword>
<dbReference type="EMBL" id="JAMQJY010000001">
    <property type="protein sequence ID" value="MCM2674989.1"/>
    <property type="molecule type" value="Genomic_DNA"/>
</dbReference>
<keyword evidence="1" id="KW-0812">Transmembrane</keyword>
<feature type="transmembrane region" description="Helical" evidence="1">
    <location>
        <begin position="65"/>
        <end position="86"/>
    </location>
</feature>
<dbReference type="RefSeq" id="WP_251605159.1">
    <property type="nucleotide sequence ID" value="NZ_JAMQJY010000001.1"/>
</dbReference>
<evidence type="ECO:0000313" key="2">
    <source>
        <dbReference type="EMBL" id="MCM2674989.1"/>
    </source>
</evidence>